<dbReference type="AlphaFoldDB" id="A0A117IXV9"/>
<dbReference type="RefSeq" id="WP_058939992.1">
    <property type="nucleotide sequence ID" value="NZ_LNSV01000001.1"/>
</dbReference>
<comment type="caution">
    <text evidence="2">The sequence shown here is derived from an EMBL/GenBank/DDBJ whole genome shotgun (WGS) entry which is preliminary data.</text>
</comment>
<dbReference type="EMBL" id="LNSV01000001">
    <property type="protein sequence ID" value="KUH40642.1"/>
    <property type="molecule type" value="Genomic_DNA"/>
</dbReference>
<protein>
    <submittedName>
        <fullName evidence="2">Uncharacterized protein</fullName>
    </submittedName>
</protein>
<dbReference type="Proteomes" id="UP000054011">
    <property type="component" value="Unassembled WGS sequence"/>
</dbReference>
<sequence>MHVFLLVFGLAASGAGSWVACDIRGAASALERYQRRSVELRARGALDPPDRWVSAAGFRWLGAVTCVCGLLLALLSAM</sequence>
<keyword evidence="1" id="KW-0812">Transmembrane</keyword>
<dbReference type="OrthoDB" id="4335442at2"/>
<keyword evidence="1" id="KW-0472">Membrane</keyword>
<gene>
    <name evidence="2" type="ORF">ATE80_00095</name>
</gene>
<keyword evidence="1" id="KW-1133">Transmembrane helix</keyword>
<name>A0A117IXV9_9ACTN</name>
<organism evidence="2 3">
    <name type="scientific">Streptomyces kanasensis</name>
    <dbReference type="NCBI Taxonomy" id="936756"/>
    <lineage>
        <taxon>Bacteria</taxon>
        <taxon>Bacillati</taxon>
        <taxon>Actinomycetota</taxon>
        <taxon>Actinomycetes</taxon>
        <taxon>Kitasatosporales</taxon>
        <taxon>Streptomycetaceae</taxon>
        <taxon>Streptomyces</taxon>
    </lineage>
</organism>
<proteinExistence type="predicted"/>
<evidence type="ECO:0000313" key="3">
    <source>
        <dbReference type="Proteomes" id="UP000054011"/>
    </source>
</evidence>
<evidence type="ECO:0000256" key="1">
    <source>
        <dbReference type="SAM" id="Phobius"/>
    </source>
</evidence>
<accession>A0A117IXV9</accession>
<reference evidence="2 3" key="1">
    <citation type="submission" date="2015-11" db="EMBL/GenBank/DDBJ databases">
        <title>Genome-wide analysis reveals the secondary metabolome in Streptomyces kanasensis ZX01.</title>
        <authorList>
            <person name="Zhang G."/>
            <person name="Han L."/>
            <person name="Feng J."/>
            <person name="Zhang X."/>
        </authorList>
    </citation>
    <scope>NUCLEOTIDE SEQUENCE [LARGE SCALE GENOMIC DNA]</scope>
    <source>
        <strain evidence="2 3">ZX01</strain>
    </source>
</reference>
<feature type="transmembrane region" description="Helical" evidence="1">
    <location>
        <begin position="53"/>
        <end position="75"/>
    </location>
</feature>
<evidence type="ECO:0000313" key="2">
    <source>
        <dbReference type="EMBL" id="KUH40642.1"/>
    </source>
</evidence>
<keyword evidence="3" id="KW-1185">Reference proteome</keyword>